<gene>
    <name evidence="8" type="ORF">GCK72_011684</name>
</gene>
<dbReference type="GO" id="GO:0005179">
    <property type="term" value="F:hormone activity"/>
    <property type="evidence" value="ECO:0007669"/>
    <property type="project" value="InterPro"/>
</dbReference>
<evidence type="ECO:0000256" key="2">
    <source>
        <dbReference type="ARBA" id="ARBA00009034"/>
    </source>
</evidence>
<dbReference type="GeneID" id="9804525"/>
<keyword evidence="5" id="KW-1015">Disulfide bond</keyword>
<keyword evidence="4 7" id="KW-0732">Signal</keyword>
<feature type="region of interest" description="Disordered" evidence="6">
    <location>
        <begin position="27"/>
        <end position="58"/>
    </location>
</feature>
<evidence type="ECO:0000256" key="1">
    <source>
        <dbReference type="ARBA" id="ARBA00004613"/>
    </source>
</evidence>
<dbReference type="GO" id="GO:0005576">
    <property type="term" value="C:extracellular region"/>
    <property type="evidence" value="ECO:0007669"/>
    <property type="project" value="UniProtKB-SubCell"/>
</dbReference>
<dbReference type="InterPro" id="IPR003235">
    <property type="entry name" value="Nem_insulin-like_b-type"/>
</dbReference>
<dbReference type="AlphaFoldDB" id="A0A6A5H6Q3"/>
<comment type="caution">
    <text evidence="8">The sequence shown here is derived from an EMBL/GenBank/DDBJ whole genome shotgun (WGS) entry which is preliminary data.</text>
</comment>
<comment type="subcellular location">
    <subcellularLocation>
        <location evidence="1">Secreted</location>
    </subcellularLocation>
</comment>
<comment type="similarity">
    <text evidence="2">Belongs to the insulin family.</text>
</comment>
<feature type="signal peptide" evidence="7">
    <location>
        <begin position="1"/>
        <end position="24"/>
    </location>
</feature>
<evidence type="ECO:0000256" key="5">
    <source>
        <dbReference type="ARBA" id="ARBA00023157"/>
    </source>
</evidence>
<dbReference type="EMBL" id="WUAV01000003">
    <property type="protein sequence ID" value="KAF1763418.1"/>
    <property type="molecule type" value="Genomic_DNA"/>
</dbReference>
<proteinExistence type="inferred from homology"/>
<organism evidence="8 9">
    <name type="scientific">Caenorhabditis remanei</name>
    <name type="common">Caenorhabditis vulgaris</name>
    <dbReference type="NCBI Taxonomy" id="31234"/>
    <lineage>
        <taxon>Eukaryota</taxon>
        <taxon>Metazoa</taxon>
        <taxon>Ecdysozoa</taxon>
        <taxon>Nematoda</taxon>
        <taxon>Chromadorea</taxon>
        <taxon>Rhabditida</taxon>
        <taxon>Rhabditina</taxon>
        <taxon>Rhabditomorpha</taxon>
        <taxon>Rhabditoidea</taxon>
        <taxon>Rhabditidae</taxon>
        <taxon>Peloderinae</taxon>
        <taxon>Caenorhabditis</taxon>
    </lineage>
</organism>
<dbReference type="Proteomes" id="UP000483820">
    <property type="component" value="Chromosome III"/>
</dbReference>
<accession>A0A6A5H6Q3</accession>
<reference evidence="8 9" key="1">
    <citation type="submission" date="2019-12" db="EMBL/GenBank/DDBJ databases">
        <title>Chromosome-level assembly of the Caenorhabditis remanei genome.</title>
        <authorList>
            <person name="Teterina A.A."/>
            <person name="Willis J.H."/>
            <person name="Phillips P.C."/>
        </authorList>
    </citation>
    <scope>NUCLEOTIDE SEQUENCE [LARGE SCALE GENOMIC DNA]</scope>
    <source>
        <strain evidence="8 9">PX506</strain>
        <tissue evidence="8">Whole organism</tissue>
    </source>
</reference>
<dbReference type="Gene3D" id="1.10.100.10">
    <property type="entry name" value="Insulin-like"/>
    <property type="match status" value="1"/>
</dbReference>
<dbReference type="KEGG" id="crq:GCK72_011684"/>
<feature type="chain" id="PRO_5025486184" evidence="7">
    <location>
        <begin position="25"/>
        <end position="109"/>
    </location>
</feature>
<name>A0A6A5H6Q3_CAERE</name>
<evidence type="ECO:0000256" key="3">
    <source>
        <dbReference type="ARBA" id="ARBA00022525"/>
    </source>
</evidence>
<dbReference type="CTD" id="9804525"/>
<sequence length="109" mass="11617">MVSHGSKILLAVLVYSCVIWMATAETNSTECCPSPSLSASDNSTESSPHPVTPTTTRSATQRCAHRIVMQAMSVCGASCSNDQQLFDSCLSTRTVSDEEIKKICCPVDA</sequence>
<keyword evidence="3" id="KW-0964">Secreted</keyword>
<protein>
    <submittedName>
        <fullName evidence="8">Uncharacterized protein</fullName>
    </submittedName>
</protein>
<dbReference type="Pfam" id="PF03488">
    <property type="entry name" value="Ins_beta"/>
    <property type="match status" value="1"/>
</dbReference>
<evidence type="ECO:0000256" key="4">
    <source>
        <dbReference type="ARBA" id="ARBA00022729"/>
    </source>
</evidence>
<evidence type="ECO:0000313" key="8">
    <source>
        <dbReference type="EMBL" id="KAF1763418.1"/>
    </source>
</evidence>
<dbReference type="RefSeq" id="XP_003094581.2">
    <property type="nucleotide sequence ID" value="XM_003094533.2"/>
</dbReference>
<evidence type="ECO:0000313" key="9">
    <source>
        <dbReference type="Proteomes" id="UP000483820"/>
    </source>
</evidence>
<evidence type="ECO:0000256" key="7">
    <source>
        <dbReference type="SAM" id="SignalP"/>
    </source>
</evidence>
<evidence type="ECO:0000256" key="6">
    <source>
        <dbReference type="SAM" id="MobiDB-lite"/>
    </source>
</evidence>